<feature type="compositionally biased region" description="Low complexity" evidence="1">
    <location>
        <begin position="58"/>
        <end position="70"/>
    </location>
</feature>
<comment type="caution">
    <text evidence="2">The sequence shown here is derived from an EMBL/GenBank/DDBJ whole genome shotgun (WGS) entry which is preliminary data.</text>
</comment>
<sequence length="226" mass="23279">MANPLARVVMKNIVSKKGVAVNKRPSTSTRELNLSAKEDDILKSILNKGQKNVTIETLSSLSPKKPASSSNYTPKPSSNGVAESKGLGALKTLDALSMAAKPSSSANSSKAGFGAKSSYGKQLNSAKSGGVKAVSIESLASGKGDSQVTVAPSSKRTESAVDGRQQGGMMSLSQLAGDKVNSSSNDVKPQNSENVKTSVRGNVMGSLSDYIPKVTLDSIGKKGSLF</sequence>
<name>A0A1S1V3P5_9FIRM</name>
<feature type="region of interest" description="Disordered" evidence="1">
    <location>
        <begin position="142"/>
        <end position="199"/>
    </location>
</feature>
<evidence type="ECO:0000313" key="3">
    <source>
        <dbReference type="Proteomes" id="UP000180254"/>
    </source>
</evidence>
<evidence type="ECO:0000313" key="2">
    <source>
        <dbReference type="EMBL" id="OHW61331.1"/>
    </source>
</evidence>
<organism evidence="2 3">
    <name type="scientific">Andreesenia angusta</name>
    <dbReference type="NCBI Taxonomy" id="39480"/>
    <lineage>
        <taxon>Bacteria</taxon>
        <taxon>Bacillati</taxon>
        <taxon>Bacillota</taxon>
        <taxon>Tissierellia</taxon>
        <taxon>Tissierellales</taxon>
        <taxon>Gottschalkiaceae</taxon>
        <taxon>Andreesenia</taxon>
    </lineage>
</organism>
<feature type="compositionally biased region" description="Polar residues" evidence="1">
    <location>
        <begin position="180"/>
        <end position="199"/>
    </location>
</feature>
<dbReference type="EMBL" id="MKIE01000016">
    <property type="protein sequence ID" value="OHW61331.1"/>
    <property type="molecule type" value="Genomic_DNA"/>
</dbReference>
<accession>A0A1S1V3P5</accession>
<keyword evidence="3" id="KW-1185">Reference proteome</keyword>
<feature type="compositionally biased region" description="Polar residues" evidence="1">
    <location>
        <begin position="71"/>
        <end position="81"/>
    </location>
</feature>
<dbReference type="AlphaFoldDB" id="A0A1S1V3P5"/>
<gene>
    <name evidence="2" type="ORF">EUAN_23220</name>
</gene>
<protein>
    <submittedName>
        <fullName evidence="2">Uncharacterized protein</fullName>
    </submittedName>
</protein>
<proteinExistence type="predicted"/>
<feature type="region of interest" description="Disordered" evidence="1">
    <location>
        <begin position="102"/>
        <end position="125"/>
    </location>
</feature>
<feature type="compositionally biased region" description="Polar residues" evidence="1">
    <location>
        <begin position="144"/>
        <end position="154"/>
    </location>
</feature>
<feature type="compositionally biased region" description="Low complexity" evidence="1">
    <location>
        <begin position="102"/>
        <end position="121"/>
    </location>
</feature>
<evidence type="ECO:0000256" key="1">
    <source>
        <dbReference type="SAM" id="MobiDB-lite"/>
    </source>
</evidence>
<dbReference type="RefSeq" id="WP_071064610.1">
    <property type="nucleotide sequence ID" value="NZ_MKIE01000016.1"/>
</dbReference>
<feature type="region of interest" description="Disordered" evidence="1">
    <location>
        <begin position="53"/>
        <end position="84"/>
    </location>
</feature>
<dbReference type="STRING" id="39480.EUAN_23220"/>
<dbReference type="OrthoDB" id="1708259at2"/>
<dbReference type="Proteomes" id="UP000180254">
    <property type="component" value="Unassembled WGS sequence"/>
</dbReference>
<reference evidence="2 3" key="1">
    <citation type="submission" date="2016-09" db="EMBL/GenBank/DDBJ databases">
        <title>Genome sequence of Eubacterium angustum.</title>
        <authorList>
            <person name="Poehlein A."/>
            <person name="Daniel R."/>
        </authorList>
    </citation>
    <scope>NUCLEOTIDE SEQUENCE [LARGE SCALE GENOMIC DNA]</scope>
    <source>
        <strain evidence="2 3">DSM 1989</strain>
    </source>
</reference>